<evidence type="ECO:0000256" key="2">
    <source>
        <dbReference type="ARBA" id="ARBA00022833"/>
    </source>
</evidence>
<keyword evidence="1 3" id="KW-0863">Zinc-finger</keyword>
<dbReference type="OrthoDB" id="5877621at2759"/>
<feature type="coiled-coil region" evidence="4">
    <location>
        <begin position="254"/>
        <end position="281"/>
    </location>
</feature>
<dbReference type="InterPro" id="IPR013083">
    <property type="entry name" value="Znf_RING/FYVE/PHD"/>
</dbReference>
<dbReference type="EMBL" id="CAJFDH010000006">
    <property type="protein sequence ID" value="CAD5229571.1"/>
    <property type="molecule type" value="Genomic_DNA"/>
</dbReference>
<evidence type="ECO:0000313" key="7">
    <source>
        <dbReference type="EMBL" id="CAD5229571.1"/>
    </source>
</evidence>
<evidence type="ECO:0000256" key="5">
    <source>
        <dbReference type="SAM" id="MobiDB-lite"/>
    </source>
</evidence>
<dbReference type="InterPro" id="IPR001841">
    <property type="entry name" value="Znf_RING"/>
</dbReference>
<gene>
    <name evidence="7" type="ORF">BOKJ2_LOCUS13630</name>
</gene>
<dbReference type="PANTHER" id="PTHR21578:SF9">
    <property type="entry name" value="RING-TYPE DOMAIN-CONTAINING PROTEIN"/>
    <property type="match status" value="1"/>
</dbReference>
<organism evidence="7 8">
    <name type="scientific">Bursaphelenchus okinawaensis</name>
    <dbReference type="NCBI Taxonomy" id="465554"/>
    <lineage>
        <taxon>Eukaryota</taxon>
        <taxon>Metazoa</taxon>
        <taxon>Ecdysozoa</taxon>
        <taxon>Nematoda</taxon>
        <taxon>Chromadorea</taxon>
        <taxon>Rhabditida</taxon>
        <taxon>Tylenchina</taxon>
        <taxon>Tylenchomorpha</taxon>
        <taxon>Aphelenchoidea</taxon>
        <taxon>Aphelenchoididae</taxon>
        <taxon>Bursaphelenchus</taxon>
    </lineage>
</organism>
<dbReference type="AlphaFoldDB" id="A0A811LPI7"/>
<feature type="domain" description="RING-type" evidence="6">
    <location>
        <begin position="326"/>
        <end position="369"/>
    </location>
</feature>
<protein>
    <recommendedName>
        <fullName evidence="6">RING-type domain-containing protein</fullName>
    </recommendedName>
</protein>
<comment type="caution">
    <text evidence="7">The sequence shown here is derived from an EMBL/GenBank/DDBJ whole genome shotgun (WGS) entry which is preliminary data.</text>
</comment>
<keyword evidence="2" id="KW-0862">Zinc</keyword>
<dbReference type="EMBL" id="CAJFCW020000006">
    <property type="protein sequence ID" value="CAG9127001.1"/>
    <property type="molecule type" value="Genomic_DNA"/>
</dbReference>
<proteinExistence type="predicted"/>
<evidence type="ECO:0000259" key="6">
    <source>
        <dbReference type="PROSITE" id="PS50089"/>
    </source>
</evidence>
<dbReference type="Proteomes" id="UP000614601">
    <property type="component" value="Unassembled WGS sequence"/>
</dbReference>
<evidence type="ECO:0000256" key="1">
    <source>
        <dbReference type="ARBA" id="ARBA00022771"/>
    </source>
</evidence>
<feature type="compositionally biased region" description="Low complexity" evidence="5">
    <location>
        <begin position="48"/>
        <end position="120"/>
    </location>
</feature>
<accession>A0A811LPI7</accession>
<keyword evidence="8" id="KW-1185">Reference proteome</keyword>
<dbReference type="PROSITE" id="PS50089">
    <property type="entry name" value="ZF_RING_2"/>
    <property type="match status" value="1"/>
</dbReference>
<evidence type="ECO:0000313" key="8">
    <source>
        <dbReference type="Proteomes" id="UP000614601"/>
    </source>
</evidence>
<dbReference type="Proteomes" id="UP000783686">
    <property type="component" value="Unassembled WGS sequence"/>
</dbReference>
<dbReference type="PANTHER" id="PTHR21578">
    <property type="entry name" value="PROTEIN CBG03826"/>
    <property type="match status" value="1"/>
</dbReference>
<dbReference type="GO" id="GO:0008270">
    <property type="term" value="F:zinc ion binding"/>
    <property type="evidence" value="ECO:0007669"/>
    <property type="project" value="UniProtKB-KW"/>
</dbReference>
<evidence type="ECO:0000256" key="4">
    <source>
        <dbReference type="SAM" id="Coils"/>
    </source>
</evidence>
<reference evidence="7" key="1">
    <citation type="submission" date="2020-09" db="EMBL/GenBank/DDBJ databases">
        <authorList>
            <person name="Kikuchi T."/>
        </authorList>
    </citation>
    <scope>NUCLEOTIDE SEQUENCE</scope>
    <source>
        <strain evidence="7">SH1</strain>
    </source>
</reference>
<sequence length="383" mass="41057">MAPPKRSRVSTPPPQLDRSHLARHARPTFSSNAKAAKPSGRKTAPARNVVVNVTVNTKTENSETANSRSNSSVGFSNSGGSTSRSVTVGAPRSRSRGAVASSSRNTNASTSTRSIASTSASELSSIPLNAAFVSPNDTQVGVRTAHRGLANIHSNMNVLRNTTVIRRQVSKRRMPTSLEASNSSDLSNTSSISSSSSSSTSSSSTSSAMSTSDSSISSVQIDSPSSSFLVLPRQNYLASADMRSVIDGLSADEIMEAVRAEEALERQRRQIQEDEQLARRLGAGGVLYQDALSMIRLPPPQSSAVTTNAELAQFSLDDTKDYDTSCLICFDRPNNPVQCRFCKQCVGCRMCVKRWYDAADSKHTCPLCRHVWHSFGATSVQPC</sequence>
<keyword evidence="4" id="KW-0175">Coiled coil</keyword>
<feature type="region of interest" description="Disordered" evidence="5">
    <location>
        <begin position="1"/>
        <end position="120"/>
    </location>
</feature>
<name>A0A811LPI7_9BILA</name>
<keyword evidence="1 3" id="KW-0479">Metal-binding</keyword>
<dbReference type="Gene3D" id="3.30.40.10">
    <property type="entry name" value="Zinc/RING finger domain, C3HC4 (zinc finger)"/>
    <property type="match status" value="1"/>
</dbReference>
<evidence type="ECO:0000256" key="3">
    <source>
        <dbReference type="PROSITE-ProRule" id="PRU00175"/>
    </source>
</evidence>
<feature type="compositionally biased region" description="Low complexity" evidence="5">
    <location>
        <begin position="181"/>
        <end position="217"/>
    </location>
</feature>
<dbReference type="SUPFAM" id="SSF57850">
    <property type="entry name" value="RING/U-box"/>
    <property type="match status" value="1"/>
</dbReference>
<feature type="region of interest" description="Disordered" evidence="5">
    <location>
        <begin position="164"/>
        <end position="217"/>
    </location>
</feature>